<sequence length="165" mass="17083">MRSLGPRMEVAVAMTILGVGAAVVAAMHLTWPEPDYPAMAYSVSGGEAGVADIEPFGIDDISGGAVELTPGSEGARLVRLSNPNTVDIVVLTLQAVPGQPLDEAQNRVPECPSGVLTVEPMPEPVTIPPAGSVDVEMVVQIAHDVPDACKDLVFPLTYSGRAARA</sequence>
<dbReference type="EMBL" id="JBHTLK010000065">
    <property type="protein sequence ID" value="MFD1148461.1"/>
    <property type="molecule type" value="Genomic_DNA"/>
</dbReference>
<protein>
    <recommendedName>
        <fullName evidence="3">Ribosomally synthesized peptide with SipW-like signal peptide</fullName>
    </recommendedName>
</protein>
<name>A0ABW3QV16_9PSEU</name>
<dbReference type="RefSeq" id="WP_380723886.1">
    <property type="nucleotide sequence ID" value="NZ_JBHTLK010000065.1"/>
</dbReference>
<organism evidence="1 2">
    <name type="scientific">Saccharothrix hoggarensis</name>
    <dbReference type="NCBI Taxonomy" id="913853"/>
    <lineage>
        <taxon>Bacteria</taxon>
        <taxon>Bacillati</taxon>
        <taxon>Actinomycetota</taxon>
        <taxon>Actinomycetes</taxon>
        <taxon>Pseudonocardiales</taxon>
        <taxon>Pseudonocardiaceae</taxon>
        <taxon>Saccharothrix</taxon>
    </lineage>
</organism>
<accession>A0ABW3QV16</accession>
<gene>
    <name evidence="1" type="ORF">ACFQ3T_15120</name>
</gene>
<evidence type="ECO:0000313" key="2">
    <source>
        <dbReference type="Proteomes" id="UP001597168"/>
    </source>
</evidence>
<comment type="caution">
    <text evidence="1">The sequence shown here is derived from an EMBL/GenBank/DDBJ whole genome shotgun (WGS) entry which is preliminary data.</text>
</comment>
<keyword evidence="2" id="KW-1185">Reference proteome</keyword>
<evidence type="ECO:0000313" key="1">
    <source>
        <dbReference type="EMBL" id="MFD1148461.1"/>
    </source>
</evidence>
<proteinExistence type="predicted"/>
<reference evidence="2" key="1">
    <citation type="journal article" date="2019" name="Int. J. Syst. Evol. Microbiol.">
        <title>The Global Catalogue of Microorganisms (GCM) 10K type strain sequencing project: providing services to taxonomists for standard genome sequencing and annotation.</title>
        <authorList>
            <consortium name="The Broad Institute Genomics Platform"/>
            <consortium name="The Broad Institute Genome Sequencing Center for Infectious Disease"/>
            <person name="Wu L."/>
            <person name="Ma J."/>
        </authorList>
    </citation>
    <scope>NUCLEOTIDE SEQUENCE [LARGE SCALE GENOMIC DNA]</scope>
    <source>
        <strain evidence="2">CCUG 60214</strain>
    </source>
</reference>
<evidence type="ECO:0008006" key="3">
    <source>
        <dbReference type="Google" id="ProtNLM"/>
    </source>
</evidence>
<dbReference type="Proteomes" id="UP001597168">
    <property type="component" value="Unassembled WGS sequence"/>
</dbReference>